<dbReference type="EMBL" id="LSRX01000664">
    <property type="protein sequence ID" value="OLP91471.1"/>
    <property type="molecule type" value="Genomic_DNA"/>
</dbReference>
<evidence type="ECO:0000259" key="2">
    <source>
        <dbReference type="PROSITE" id="PS50222"/>
    </source>
</evidence>
<reference evidence="3 4" key="1">
    <citation type="submission" date="2016-02" db="EMBL/GenBank/DDBJ databases">
        <title>Genome analysis of coral dinoflagellate symbionts highlights evolutionary adaptations to a symbiotic lifestyle.</title>
        <authorList>
            <person name="Aranda M."/>
            <person name="Li Y."/>
            <person name="Liew Y.J."/>
            <person name="Baumgarten S."/>
            <person name="Simakov O."/>
            <person name="Wilson M."/>
            <person name="Piel J."/>
            <person name="Ashoor H."/>
            <person name="Bougouffa S."/>
            <person name="Bajic V.B."/>
            <person name="Ryu T."/>
            <person name="Ravasi T."/>
            <person name="Bayer T."/>
            <person name="Micklem G."/>
            <person name="Kim H."/>
            <person name="Bhak J."/>
            <person name="Lajeunesse T.C."/>
            <person name="Voolstra C.R."/>
        </authorList>
    </citation>
    <scope>NUCLEOTIDE SEQUENCE [LARGE SCALE GENOMIC DNA]</scope>
    <source>
        <strain evidence="3 4">CCMP2467</strain>
    </source>
</reference>
<organism evidence="3 4">
    <name type="scientific">Symbiodinium microadriaticum</name>
    <name type="common">Dinoflagellate</name>
    <name type="synonym">Zooxanthella microadriatica</name>
    <dbReference type="NCBI Taxonomy" id="2951"/>
    <lineage>
        <taxon>Eukaryota</taxon>
        <taxon>Sar</taxon>
        <taxon>Alveolata</taxon>
        <taxon>Dinophyceae</taxon>
        <taxon>Suessiales</taxon>
        <taxon>Symbiodiniaceae</taxon>
        <taxon>Symbiodinium</taxon>
    </lineage>
</organism>
<dbReference type="AlphaFoldDB" id="A0A1Q9D8J9"/>
<gene>
    <name evidence="3" type="ORF">AK812_SmicGene26831</name>
</gene>
<evidence type="ECO:0000313" key="4">
    <source>
        <dbReference type="Proteomes" id="UP000186817"/>
    </source>
</evidence>
<dbReference type="InterPro" id="IPR002048">
    <property type="entry name" value="EF_hand_dom"/>
</dbReference>
<keyword evidence="4" id="KW-1185">Reference proteome</keyword>
<dbReference type="PROSITE" id="PS00018">
    <property type="entry name" value="EF_HAND_1"/>
    <property type="match status" value="1"/>
</dbReference>
<evidence type="ECO:0000313" key="3">
    <source>
        <dbReference type="EMBL" id="OLP91471.1"/>
    </source>
</evidence>
<dbReference type="Proteomes" id="UP000186817">
    <property type="component" value="Unassembled WGS sequence"/>
</dbReference>
<dbReference type="PROSITE" id="PS50222">
    <property type="entry name" value="EF_HAND_2"/>
    <property type="match status" value="1"/>
</dbReference>
<dbReference type="Gene3D" id="1.10.238.10">
    <property type="entry name" value="EF-hand"/>
    <property type="match status" value="1"/>
</dbReference>
<dbReference type="InterPro" id="IPR011992">
    <property type="entry name" value="EF-hand-dom_pair"/>
</dbReference>
<comment type="caution">
    <text evidence="3">The sequence shown here is derived from an EMBL/GenBank/DDBJ whole genome shotgun (WGS) entry which is preliminary data.</text>
</comment>
<keyword evidence="1" id="KW-0106">Calcium</keyword>
<feature type="domain" description="EF-hand" evidence="2">
    <location>
        <begin position="1"/>
        <end position="36"/>
    </location>
</feature>
<evidence type="ECO:0000256" key="1">
    <source>
        <dbReference type="ARBA" id="ARBA00022837"/>
    </source>
</evidence>
<proteinExistence type="predicted"/>
<sequence>MQVTALSALFDQLDRNRDGVLSREEFLHIQELQSPRDQRAEEAMLWQSPSEVASPTGLFTFEDFHSRLNSGLLTEEALVMEIDRRTALAGTRQRQLNRAQQAAEEQKLRQQIAQPGRTCGSLFGALAVVTDMAKPVDYLVDPSEPPLPDQASVRPSVIHDYLLQLADVVQSCGEAVDQRFGQLAAYSKQKAAMIQALRT</sequence>
<dbReference type="SUPFAM" id="SSF47473">
    <property type="entry name" value="EF-hand"/>
    <property type="match status" value="1"/>
</dbReference>
<accession>A0A1Q9D8J9</accession>
<dbReference type="OrthoDB" id="414122at2759"/>
<name>A0A1Q9D8J9_SYMMI</name>
<dbReference type="Pfam" id="PF13202">
    <property type="entry name" value="EF-hand_5"/>
    <property type="match status" value="1"/>
</dbReference>
<protein>
    <recommendedName>
        <fullName evidence="2">EF-hand domain-containing protein</fullName>
    </recommendedName>
</protein>
<dbReference type="InterPro" id="IPR018247">
    <property type="entry name" value="EF_Hand_1_Ca_BS"/>
</dbReference>
<dbReference type="GO" id="GO:0005509">
    <property type="term" value="F:calcium ion binding"/>
    <property type="evidence" value="ECO:0007669"/>
    <property type="project" value="InterPro"/>
</dbReference>